<dbReference type="Proteomes" id="UP000245202">
    <property type="component" value="Unassembled WGS sequence"/>
</dbReference>
<evidence type="ECO:0000256" key="7">
    <source>
        <dbReference type="RuleBase" id="RU363032"/>
    </source>
</evidence>
<feature type="transmembrane region" description="Helical" evidence="7">
    <location>
        <begin position="109"/>
        <end position="129"/>
    </location>
</feature>
<evidence type="ECO:0000256" key="4">
    <source>
        <dbReference type="ARBA" id="ARBA00022692"/>
    </source>
</evidence>
<evidence type="ECO:0000313" key="10">
    <source>
        <dbReference type="Proteomes" id="UP000245202"/>
    </source>
</evidence>
<dbReference type="Gene3D" id="1.10.3720.10">
    <property type="entry name" value="MetI-like"/>
    <property type="match status" value="1"/>
</dbReference>
<evidence type="ECO:0000313" key="9">
    <source>
        <dbReference type="EMBL" id="GBG06859.1"/>
    </source>
</evidence>
<protein>
    <submittedName>
        <fullName evidence="9">Carbohydrate ABC transporter permease</fullName>
    </submittedName>
</protein>
<feature type="transmembrane region" description="Helical" evidence="7">
    <location>
        <begin position="12"/>
        <end position="32"/>
    </location>
</feature>
<evidence type="ECO:0000256" key="3">
    <source>
        <dbReference type="ARBA" id="ARBA00022475"/>
    </source>
</evidence>
<dbReference type="PROSITE" id="PS50928">
    <property type="entry name" value="ABC_TM1"/>
    <property type="match status" value="1"/>
</dbReference>
<accession>A0A2R5EMI9</accession>
<dbReference type="Pfam" id="PF00528">
    <property type="entry name" value="BPD_transp_1"/>
    <property type="match status" value="1"/>
</dbReference>
<dbReference type="SUPFAM" id="SSF161098">
    <property type="entry name" value="MetI-like"/>
    <property type="match status" value="1"/>
</dbReference>
<evidence type="ECO:0000256" key="2">
    <source>
        <dbReference type="ARBA" id="ARBA00022448"/>
    </source>
</evidence>
<feature type="transmembrane region" description="Helical" evidence="7">
    <location>
        <begin position="262"/>
        <end position="281"/>
    </location>
</feature>
<dbReference type="InterPro" id="IPR035906">
    <property type="entry name" value="MetI-like_sf"/>
</dbReference>
<evidence type="ECO:0000256" key="1">
    <source>
        <dbReference type="ARBA" id="ARBA00004651"/>
    </source>
</evidence>
<dbReference type="GO" id="GO:0005886">
    <property type="term" value="C:plasma membrane"/>
    <property type="evidence" value="ECO:0007669"/>
    <property type="project" value="UniProtKB-SubCell"/>
</dbReference>
<feature type="transmembrane region" description="Helical" evidence="7">
    <location>
        <begin position="182"/>
        <end position="204"/>
    </location>
</feature>
<dbReference type="InterPro" id="IPR000515">
    <property type="entry name" value="MetI-like"/>
</dbReference>
<feature type="domain" description="ABC transmembrane type-1" evidence="8">
    <location>
        <begin position="74"/>
        <end position="280"/>
    </location>
</feature>
<comment type="similarity">
    <text evidence="7">Belongs to the binding-protein-dependent transport system permease family.</text>
</comment>
<keyword evidence="6 7" id="KW-0472">Membrane</keyword>
<keyword evidence="4 7" id="KW-0812">Transmembrane</keyword>
<dbReference type="CDD" id="cd06261">
    <property type="entry name" value="TM_PBP2"/>
    <property type="match status" value="1"/>
</dbReference>
<proteinExistence type="inferred from homology"/>
<comment type="caution">
    <text evidence="9">The sequence shown here is derived from an EMBL/GenBank/DDBJ whole genome shotgun (WGS) entry which is preliminary data.</text>
</comment>
<feature type="transmembrane region" description="Helical" evidence="7">
    <location>
        <begin position="141"/>
        <end position="161"/>
    </location>
</feature>
<evidence type="ECO:0000259" key="8">
    <source>
        <dbReference type="PROSITE" id="PS50928"/>
    </source>
</evidence>
<feature type="transmembrane region" description="Helical" evidence="7">
    <location>
        <begin position="77"/>
        <end position="97"/>
    </location>
</feature>
<evidence type="ECO:0000256" key="5">
    <source>
        <dbReference type="ARBA" id="ARBA00022989"/>
    </source>
</evidence>
<comment type="subcellular location">
    <subcellularLocation>
        <location evidence="1 7">Cell membrane</location>
        <topology evidence="1 7">Multi-pass membrane protein</topology>
    </subcellularLocation>
</comment>
<dbReference type="PANTHER" id="PTHR43744">
    <property type="entry name" value="ABC TRANSPORTER PERMEASE PROTEIN MG189-RELATED-RELATED"/>
    <property type="match status" value="1"/>
</dbReference>
<evidence type="ECO:0000256" key="6">
    <source>
        <dbReference type="ARBA" id="ARBA00023136"/>
    </source>
</evidence>
<keyword evidence="5 7" id="KW-1133">Transmembrane helix</keyword>
<keyword evidence="3" id="KW-1003">Cell membrane</keyword>
<dbReference type="EMBL" id="BDQX01000055">
    <property type="protein sequence ID" value="GBG06859.1"/>
    <property type="molecule type" value="Genomic_DNA"/>
</dbReference>
<reference evidence="9 10" key="1">
    <citation type="submission" date="2017-08" db="EMBL/GenBank/DDBJ databases">
        <title>Substantial Increase in Enzyme Production by Combined Drug-Resistance Mutations in Paenibacillus agaridevorans.</title>
        <authorList>
            <person name="Tanaka Y."/>
            <person name="Funane K."/>
            <person name="Hosaka T."/>
            <person name="Shiwa Y."/>
            <person name="Fujita N."/>
            <person name="Miyazaki T."/>
            <person name="Yoshikawa H."/>
            <person name="Murakami K."/>
            <person name="Kasahara K."/>
            <person name="Inaoka T."/>
            <person name="Hiraga Y."/>
            <person name="Ochi K."/>
        </authorList>
    </citation>
    <scope>NUCLEOTIDE SEQUENCE [LARGE SCALE GENOMIC DNA]</scope>
    <source>
        <strain evidence="9 10">T-3040</strain>
    </source>
</reference>
<gene>
    <name evidence="9" type="ORF">PAT3040_01400</name>
</gene>
<name>A0A2R5EMI9_9BACL</name>
<dbReference type="RefSeq" id="WP_108992023.1">
    <property type="nucleotide sequence ID" value="NZ_BDQX01000055.1"/>
</dbReference>
<sequence>MGKQRLSLFDIFNYAALTIFCLSILYPFVYLINMSLSTSAGLYSRDFALFLWPEGFTLEAYRKFLSMNYVYSGYGSTIFRTVAGTVLSLIVMSGAAYALSKKYLPHLKIYTTIFVITMFFGGGLIPSYLLMRNLGLLDNVWILVLGPMVNAFYLLIIRNFFMSIPEELEESARLDGAGDIKIFTHVIIPLSLPVIATIGLWQAVNHWNAWFDSLIYINSMDKHVISVHIRRLVIEQNAAMNDQLINSLGSVQKKDMPAPESIRAAAIMVTIIPILCVYPFIQRFFVRGVMVGAVKG</sequence>
<dbReference type="PANTHER" id="PTHR43744:SF9">
    <property type="entry name" value="POLYGALACTURONAN_RHAMNOGALACTURONAN TRANSPORT SYSTEM PERMEASE PROTEIN YTCP"/>
    <property type="match status" value="1"/>
</dbReference>
<dbReference type="GO" id="GO:0055085">
    <property type="term" value="P:transmembrane transport"/>
    <property type="evidence" value="ECO:0007669"/>
    <property type="project" value="InterPro"/>
</dbReference>
<keyword evidence="10" id="KW-1185">Reference proteome</keyword>
<organism evidence="9 10">
    <name type="scientific">Paenibacillus agaridevorans</name>
    <dbReference type="NCBI Taxonomy" id="171404"/>
    <lineage>
        <taxon>Bacteria</taxon>
        <taxon>Bacillati</taxon>
        <taxon>Bacillota</taxon>
        <taxon>Bacilli</taxon>
        <taxon>Bacillales</taxon>
        <taxon>Paenibacillaceae</taxon>
        <taxon>Paenibacillus</taxon>
    </lineage>
</organism>
<dbReference type="AlphaFoldDB" id="A0A2R5EMI9"/>
<keyword evidence="2 7" id="KW-0813">Transport</keyword>